<evidence type="ECO:0000313" key="1">
    <source>
        <dbReference type="EMBL" id="AND77158.1"/>
    </source>
</evidence>
<dbReference type="Proteomes" id="UP000139198">
    <property type="component" value="Genome"/>
</dbReference>
<dbReference type="EMBL" id="KU163331">
    <property type="protein sequence ID" value="AND77158.1"/>
    <property type="molecule type" value="Genomic_RNA"/>
</dbReference>
<sequence>MPALAIIGDSLLTASLIDKYVPPSSNAQVFGFVAHIHSVKPLIPQIIGIPEDSLMQWPLFTEWARKNEIDLTTDETFKEILDIGKRLVSGDVMTFIFRQFRGRMEVGYHGKTENSRDRPSFFPLLSACAVDSVKDLLYKHFEKWVYFAPKPVVEWVIEQEIDLSTVEFDVRNMLKMLSNNPIKWERLLDSVRDVAESRLNAGGQEVGEWRAWIIGLLMVFGQSLKVGGLMAVFLEVEALGARLLLELLARVKTDPGAVPHLQSVNRELKVGWRVAPMKREGRNYAIRLNARPPQMGGNFTIESGAFKA</sequence>
<proteinExistence type="predicted"/>
<protein>
    <submittedName>
        <fullName evidence="1">VP11</fullName>
    </submittedName>
</protein>
<accession>A0A172Q4P5</accession>
<reference evidence="1 2" key="1">
    <citation type="journal article" date="2016" name="New Microbes New Infect">
        <title>Diversity of viruses in Ixodes ricinus, and characterization of a neurotropic strain of Eyach virus.</title>
        <authorList>
            <person name="Moutailler S."/>
            <person name="Popovici I."/>
            <person name="Devillers E."/>
            <person name="Vayssier-Taussat M."/>
            <person name="Eloit M."/>
        </authorList>
    </citation>
    <scope>NUCLEOTIDE SEQUENCE [LARGE SCALE GENOMIC DNA]</scope>
    <source>
        <strain evidence="1">Alsace</strain>
    </source>
</reference>
<evidence type="ECO:0000313" key="2">
    <source>
        <dbReference type="Proteomes" id="UP000139198"/>
    </source>
</evidence>
<organism evidence="1 2">
    <name type="scientific">Eyach virus</name>
    <dbReference type="NCBI Taxonomy" id="62352"/>
    <lineage>
        <taxon>Viruses</taxon>
        <taxon>Riboviria</taxon>
        <taxon>Orthornavirae</taxon>
        <taxon>Duplornaviricota</taxon>
        <taxon>Resentoviricetes</taxon>
        <taxon>Reovirales</taxon>
        <taxon>Spinareoviridae</taxon>
        <taxon>Coltivirus</taxon>
        <taxon>Coltivirus ixodis</taxon>
        <taxon>Eyach coltivirus</taxon>
    </lineage>
</organism>
<name>A0A172Q4P5_9REOV</name>